<dbReference type="PROSITE" id="PS51900">
    <property type="entry name" value="CB"/>
    <property type="match status" value="1"/>
</dbReference>
<dbReference type="InParanoid" id="A0A6P8IPJ6"/>
<dbReference type="Proteomes" id="UP000515163">
    <property type="component" value="Unplaced"/>
</dbReference>
<feature type="domain" description="Tyr recombinase" evidence="4">
    <location>
        <begin position="193"/>
        <end position="401"/>
    </location>
</feature>
<accession>A0A6P8IPJ6</accession>
<dbReference type="InterPro" id="IPR010998">
    <property type="entry name" value="Integrase_recombinase_N"/>
</dbReference>
<dbReference type="InterPro" id="IPR011010">
    <property type="entry name" value="DNA_brk_join_enz"/>
</dbReference>
<dbReference type="PANTHER" id="PTHR35617">
    <property type="entry name" value="PHAGE_INTEGRASE DOMAIN-CONTAINING PROTEIN"/>
    <property type="match status" value="1"/>
</dbReference>
<dbReference type="GO" id="GO:0015074">
    <property type="term" value="P:DNA integration"/>
    <property type="evidence" value="ECO:0007669"/>
    <property type="project" value="InterPro"/>
</dbReference>
<evidence type="ECO:0000256" key="2">
    <source>
        <dbReference type="ARBA" id="ARBA00023172"/>
    </source>
</evidence>
<organism evidence="6 7">
    <name type="scientific">Actinia tenebrosa</name>
    <name type="common">Australian red waratah sea anemone</name>
    <dbReference type="NCBI Taxonomy" id="6105"/>
    <lineage>
        <taxon>Eukaryota</taxon>
        <taxon>Metazoa</taxon>
        <taxon>Cnidaria</taxon>
        <taxon>Anthozoa</taxon>
        <taxon>Hexacorallia</taxon>
        <taxon>Actiniaria</taxon>
        <taxon>Actiniidae</taxon>
        <taxon>Actinia</taxon>
    </lineage>
</organism>
<dbReference type="InterPro" id="IPR044068">
    <property type="entry name" value="CB"/>
</dbReference>
<feature type="compositionally biased region" description="Low complexity" evidence="3">
    <location>
        <begin position="48"/>
        <end position="62"/>
    </location>
</feature>
<evidence type="ECO:0000256" key="1">
    <source>
        <dbReference type="ARBA" id="ARBA00023125"/>
    </source>
</evidence>
<dbReference type="KEGG" id="aten:116303435"/>
<evidence type="ECO:0000313" key="6">
    <source>
        <dbReference type="Proteomes" id="UP000515163"/>
    </source>
</evidence>
<keyword evidence="2" id="KW-0233">DNA recombination</keyword>
<evidence type="ECO:0000313" key="7">
    <source>
        <dbReference type="RefSeq" id="XP_031568824.1"/>
    </source>
</evidence>
<feature type="domain" description="Core-binding (CB)" evidence="5">
    <location>
        <begin position="95"/>
        <end position="171"/>
    </location>
</feature>
<dbReference type="PANTHER" id="PTHR35617:SF3">
    <property type="entry name" value="CORE-BINDING (CB) DOMAIN-CONTAINING PROTEIN"/>
    <property type="match status" value="1"/>
</dbReference>
<dbReference type="SUPFAM" id="SSF56349">
    <property type="entry name" value="DNA breaking-rejoining enzymes"/>
    <property type="match status" value="1"/>
</dbReference>
<feature type="compositionally biased region" description="Polar residues" evidence="3">
    <location>
        <begin position="23"/>
        <end position="32"/>
    </location>
</feature>
<dbReference type="GeneID" id="116303435"/>
<gene>
    <name evidence="7" type="primary">LOC116303435</name>
</gene>
<reference evidence="7" key="1">
    <citation type="submission" date="2025-08" db="UniProtKB">
        <authorList>
            <consortium name="RefSeq"/>
        </authorList>
    </citation>
    <scope>IDENTIFICATION</scope>
    <source>
        <tissue evidence="7">Tentacle</tissue>
    </source>
</reference>
<feature type="region of interest" description="Disordered" evidence="3">
    <location>
        <begin position="1"/>
        <end position="79"/>
    </location>
</feature>
<dbReference type="InterPro" id="IPR013762">
    <property type="entry name" value="Integrase-like_cat_sf"/>
</dbReference>
<feature type="compositionally biased region" description="Basic and acidic residues" evidence="3">
    <location>
        <begin position="64"/>
        <end position="78"/>
    </location>
</feature>
<dbReference type="AlphaFoldDB" id="A0A6P8IPJ6"/>
<dbReference type="Gene3D" id="1.10.150.130">
    <property type="match status" value="1"/>
</dbReference>
<evidence type="ECO:0000256" key="3">
    <source>
        <dbReference type="SAM" id="MobiDB-lite"/>
    </source>
</evidence>
<evidence type="ECO:0000259" key="5">
    <source>
        <dbReference type="PROSITE" id="PS51900"/>
    </source>
</evidence>
<dbReference type="PROSITE" id="PS51898">
    <property type="entry name" value="TYR_RECOMBINASE"/>
    <property type="match status" value="1"/>
</dbReference>
<dbReference type="Pfam" id="PF00589">
    <property type="entry name" value="Phage_integrase"/>
    <property type="match status" value="1"/>
</dbReference>
<sequence>MDGLTQLHKQLVNESAEEDQGRQSRGGTSDTRLANPGMVSPGNENVHAAPNSANTTENATNTAKRRDCPAPSLEKTESSRLPSVRKILERVPISRKANEIIMASWRSSTCKQYQSYLTRWEHYCADNNIDPHNASIENGINFLTHLYENGLGYSAINTARSALSMVIDTSGVTFGTHPLVTRFLKGVYEMKPSLPRYTHVWDVRTVLTYLNTLSPLRDLSLKVLTLKLTTLLCLLTGQRCQTIAKLNTEYMQKTQNSYIFTIRETLKTSKPGRHLEPIELREYKPNPNLCVVEHITQYLELTTSLRTHGPHDQLLISFAKPHNPVSSSTIGRWVKSVLKDAGIDTSEFSGNSGRSASTSYYKASGLPLADILKAGGWTNSLTFAKYYNKLINNNFGTTVLEQYSNKE</sequence>
<dbReference type="GO" id="GO:0003677">
    <property type="term" value="F:DNA binding"/>
    <property type="evidence" value="ECO:0007669"/>
    <property type="project" value="UniProtKB-KW"/>
</dbReference>
<dbReference type="RefSeq" id="XP_031568824.1">
    <property type="nucleotide sequence ID" value="XM_031712964.1"/>
</dbReference>
<keyword evidence="1" id="KW-0238">DNA-binding</keyword>
<name>A0A6P8IPJ6_ACTTE</name>
<proteinExistence type="predicted"/>
<dbReference type="GO" id="GO:0006310">
    <property type="term" value="P:DNA recombination"/>
    <property type="evidence" value="ECO:0007669"/>
    <property type="project" value="UniProtKB-KW"/>
</dbReference>
<evidence type="ECO:0000259" key="4">
    <source>
        <dbReference type="PROSITE" id="PS51898"/>
    </source>
</evidence>
<dbReference type="Gene3D" id="1.10.443.10">
    <property type="entry name" value="Intergrase catalytic core"/>
    <property type="match status" value="1"/>
</dbReference>
<keyword evidence="6" id="KW-1185">Reference proteome</keyword>
<dbReference type="InterPro" id="IPR002104">
    <property type="entry name" value="Integrase_catalytic"/>
</dbReference>
<protein>
    <submittedName>
        <fullName evidence="7">Uncharacterized protein LOC116303435</fullName>
    </submittedName>
</protein>
<dbReference type="OrthoDB" id="5989564at2759"/>